<keyword evidence="2" id="KW-1185">Reference proteome</keyword>
<reference evidence="1 2" key="1">
    <citation type="submission" date="2018-06" db="EMBL/GenBank/DDBJ databases">
        <authorList>
            <consortium name="Pathogen Informatics"/>
            <person name="Doyle S."/>
        </authorList>
    </citation>
    <scope>NUCLEOTIDE SEQUENCE [LARGE SCALE GENOMIC DNA]</scope>
    <source>
        <strain evidence="1 2">NCTC11224</strain>
    </source>
</reference>
<name>A0A2X2U3V7_9FIRM</name>
<protein>
    <recommendedName>
        <fullName evidence="3">Transposase IS4-like domain-containing protein</fullName>
    </recommendedName>
</protein>
<dbReference type="AlphaFoldDB" id="A0A2X2U3V7"/>
<gene>
    <name evidence="1" type="ORF">NCTC11224_02341</name>
</gene>
<accession>A0A2X2U3V7</accession>
<organism evidence="1 2">
    <name type="scientific">Enterocloster clostridioformis</name>
    <dbReference type="NCBI Taxonomy" id="1531"/>
    <lineage>
        <taxon>Bacteria</taxon>
        <taxon>Bacillati</taxon>
        <taxon>Bacillota</taxon>
        <taxon>Clostridia</taxon>
        <taxon>Lachnospirales</taxon>
        <taxon>Lachnospiraceae</taxon>
        <taxon>Enterocloster</taxon>
    </lineage>
</organism>
<evidence type="ECO:0000313" key="2">
    <source>
        <dbReference type="Proteomes" id="UP000251853"/>
    </source>
</evidence>
<evidence type="ECO:0008006" key="3">
    <source>
        <dbReference type="Google" id="ProtNLM"/>
    </source>
</evidence>
<proteinExistence type="predicted"/>
<dbReference type="EMBL" id="UAVW01000009">
    <property type="protein sequence ID" value="SQB10994.1"/>
    <property type="molecule type" value="Genomic_DNA"/>
</dbReference>
<dbReference type="Proteomes" id="UP000251853">
    <property type="component" value="Unassembled WGS sequence"/>
</dbReference>
<evidence type="ECO:0000313" key="1">
    <source>
        <dbReference type="EMBL" id="SQB10994.1"/>
    </source>
</evidence>
<sequence>MTVCNWDTSCISNASHVVQMVEDAYQAAKVFGDSLLLLDRYFLSVPALTRLQELTLEESVHMEIVTKAKRNCIAYEKPSVRRSGRGRPAKKGKADHLKELFYSHKEKFLETELELYGKKEKIRYYSTDLLWGQKLYQELRFVLVEYNGGQSILAGTSLSIEPVAMIRLYSYRFRIECTFRELKQQLGGFCYHFWSKHMPKIDYYRKKTEPTSLEQVTDNYSRKKIMEAIRAIEMHMALSCIAMGTIQALAIRSEGKLRS</sequence>